<name>Q0FW92_SALBH</name>
<feature type="region of interest" description="Disordered" evidence="1">
    <location>
        <begin position="1"/>
        <end position="35"/>
    </location>
</feature>
<feature type="compositionally biased region" description="Basic and acidic residues" evidence="1">
    <location>
        <begin position="1"/>
        <end position="15"/>
    </location>
</feature>
<dbReference type="HOGENOM" id="CLU_3366418_0_0_5"/>
<keyword evidence="3" id="KW-1185">Reference proteome</keyword>
<evidence type="ECO:0000313" key="3">
    <source>
        <dbReference type="Proteomes" id="UP000006230"/>
    </source>
</evidence>
<dbReference type="AlphaFoldDB" id="Q0FW92"/>
<evidence type="ECO:0000313" key="2">
    <source>
        <dbReference type="EMBL" id="EAU48660.1"/>
    </source>
</evidence>
<comment type="caution">
    <text evidence="2">The sequence shown here is derived from an EMBL/GenBank/DDBJ whole genome shotgun (WGS) entry which is preliminary data.</text>
</comment>
<evidence type="ECO:0000256" key="1">
    <source>
        <dbReference type="SAM" id="MobiDB-lite"/>
    </source>
</evidence>
<gene>
    <name evidence="2" type="ORF">R2601_03768</name>
</gene>
<dbReference type="STRING" id="314265.R2601_03768"/>
<sequence length="35" mass="3861">MSRLQDRTDALRARPFDPVLGPLHPCAAGSRRRGS</sequence>
<proteinExistence type="predicted"/>
<accession>Q0FW92</accession>
<protein>
    <submittedName>
        <fullName evidence="2">Uncharacterized protein</fullName>
    </submittedName>
</protein>
<reference evidence="2 3" key="1">
    <citation type="journal article" date="2010" name="J. Bacteriol.">
        <title>Genome sequences of Pelagibaca bermudensis HTCC2601T and Maritimibacter alkaliphilus HTCC2654T, the type strains of two marine Roseobacter genera.</title>
        <authorList>
            <person name="Thrash J.C."/>
            <person name="Cho J.C."/>
            <person name="Ferriera S."/>
            <person name="Johnson J."/>
            <person name="Vergin K.L."/>
            <person name="Giovannoni S.J."/>
        </authorList>
    </citation>
    <scope>NUCLEOTIDE SEQUENCE [LARGE SCALE GENOMIC DNA]</scope>
    <source>
        <strain evidence="3">DSM 26914 / JCM 13377 / KCTC 12554 / HTCC2601</strain>
    </source>
</reference>
<organism evidence="2 3">
    <name type="scientific">Salipiger bermudensis (strain DSM 26914 / JCM 13377 / KCTC 12554 / HTCC2601)</name>
    <name type="common">Pelagibaca bermudensis</name>
    <dbReference type="NCBI Taxonomy" id="314265"/>
    <lineage>
        <taxon>Bacteria</taxon>
        <taxon>Pseudomonadati</taxon>
        <taxon>Pseudomonadota</taxon>
        <taxon>Alphaproteobacteria</taxon>
        <taxon>Rhodobacterales</taxon>
        <taxon>Roseobacteraceae</taxon>
        <taxon>Salipiger</taxon>
    </lineage>
</organism>
<dbReference type="EMBL" id="AATQ01000001">
    <property type="protein sequence ID" value="EAU48660.1"/>
    <property type="molecule type" value="Genomic_DNA"/>
</dbReference>
<dbReference type="Proteomes" id="UP000006230">
    <property type="component" value="Unassembled WGS sequence"/>
</dbReference>